<organism evidence="2">
    <name type="scientific">Opuntia streptacantha</name>
    <name type="common">Prickly pear cactus</name>
    <name type="synonym">Opuntia cardona</name>
    <dbReference type="NCBI Taxonomy" id="393608"/>
    <lineage>
        <taxon>Eukaryota</taxon>
        <taxon>Viridiplantae</taxon>
        <taxon>Streptophyta</taxon>
        <taxon>Embryophyta</taxon>
        <taxon>Tracheophyta</taxon>
        <taxon>Spermatophyta</taxon>
        <taxon>Magnoliopsida</taxon>
        <taxon>eudicotyledons</taxon>
        <taxon>Gunneridae</taxon>
        <taxon>Pentapetalae</taxon>
        <taxon>Caryophyllales</taxon>
        <taxon>Cactineae</taxon>
        <taxon>Cactaceae</taxon>
        <taxon>Opuntioideae</taxon>
        <taxon>Opuntia</taxon>
    </lineage>
</organism>
<accession>A0A7C9E4L2</accession>
<protein>
    <submittedName>
        <fullName evidence="2">Uncharacterized protein</fullName>
    </submittedName>
</protein>
<feature type="transmembrane region" description="Helical" evidence="1">
    <location>
        <begin position="123"/>
        <end position="144"/>
    </location>
</feature>
<name>A0A7C9E4L2_OPUST</name>
<dbReference type="AlphaFoldDB" id="A0A7C9E4L2"/>
<reference evidence="2" key="2">
    <citation type="submission" date="2020-07" db="EMBL/GenBank/DDBJ databases">
        <authorList>
            <person name="Vera ALvarez R."/>
            <person name="Arias-Moreno D.M."/>
            <person name="Jimenez-Jacinto V."/>
            <person name="Jimenez-Bremont J.F."/>
            <person name="Swaminathan K."/>
            <person name="Moose S.P."/>
            <person name="Guerrero-Gonzalez M.L."/>
            <person name="Marino-Ramirez L."/>
            <person name="Landsman D."/>
            <person name="Rodriguez-Kessler M."/>
            <person name="Delgado-Sanchez P."/>
        </authorList>
    </citation>
    <scope>NUCLEOTIDE SEQUENCE</scope>
    <source>
        <tissue evidence="2">Cladode</tissue>
    </source>
</reference>
<dbReference type="EMBL" id="GISG01173545">
    <property type="protein sequence ID" value="MBA4652209.1"/>
    <property type="molecule type" value="Transcribed_RNA"/>
</dbReference>
<evidence type="ECO:0000256" key="1">
    <source>
        <dbReference type="SAM" id="Phobius"/>
    </source>
</evidence>
<evidence type="ECO:0000313" key="2">
    <source>
        <dbReference type="EMBL" id="MBA4652209.1"/>
    </source>
</evidence>
<reference evidence="2" key="1">
    <citation type="journal article" date="2013" name="J. Plant Res.">
        <title>Effect of fungi and light on seed germination of three Opuntia species from semiarid lands of central Mexico.</title>
        <authorList>
            <person name="Delgado-Sanchez P."/>
            <person name="Jimenez-Bremont J.F."/>
            <person name="Guerrero-Gonzalez Mde L."/>
            <person name="Flores J."/>
        </authorList>
    </citation>
    <scope>NUCLEOTIDE SEQUENCE</scope>
    <source>
        <tissue evidence="2">Cladode</tissue>
    </source>
</reference>
<keyword evidence="1" id="KW-0812">Transmembrane</keyword>
<feature type="transmembrane region" description="Helical" evidence="1">
    <location>
        <begin position="66"/>
        <end position="88"/>
    </location>
</feature>
<keyword evidence="1" id="KW-1133">Transmembrane helix</keyword>
<sequence length="157" mass="17598">MVQNGAKYLGNFVRILQGSNLSFIDSSTALLVKLFPKTSYGPLRGTQTHYNNGHRDTTSTKAEFNWAGIVAVVVLCLIFAVLGVYRLVVSIHARLASRRLTFRKAIIMHLQIVGATSKMFWEIFSVTLAFFVIFYFVVALLLGFRYDEILGTIVNIS</sequence>
<proteinExistence type="predicted"/>
<keyword evidence="1" id="KW-0472">Membrane</keyword>